<protein>
    <submittedName>
        <fullName evidence="1">Uncharacterized protein</fullName>
    </submittedName>
</protein>
<evidence type="ECO:0000313" key="2">
    <source>
        <dbReference type="Proteomes" id="UP001157502"/>
    </source>
</evidence>
<proteinExistence type="predicted"/>
<dbReference type="Proteomes" id="UP001157502">
    <property type="component" value="Chromosome 1"/>
</dbReference>
<gene>
    <name evidence="1" type="ORF">DPEC_G00014560</name>
</gene>
<evidence type="ECO:0000313" key="1">
    <source>
        <dbReference type="EMBL" id="KAJ8017130.1"/>
    </source>
</evidence>
<sequence>MEKGARPQQLSKEKLKKPQQLEQSTLQVQHCSTVRSSVRSIMSYRVQEEISKVIGSRQPMAEDRKNLPYTDAVTHEIQRMANIAPLSLPHATSQDVTFQGYFIKKGTDVIVLLASVLKDESEWETPHSFNPAHFLNDKGQFVKRDAFLPFPAGRRACPGESLARMELFLFFTSLLQRFHFSPPPGVTEDDLDLTPVVGTSLFPPDHQLCVVSRV</sequence>
<accession>A0ACC2HMX6</accession>
<reference evidence="1" key="1">
    <citation type="submission" date="2021-05" db="EMBL/GenBank/DDBJ databases">
        <authorList>
            <person name="Pan Q."/>
            <person name="Jouanno E."/>
            <person name="Zahm M."/>
            <person name="Klopp C."/>
            <person name="Cabau C."/>
            <person name="Louis A."/>
            <person name="Berthelot C."/>
            <person name="Parey E."/>
            <person name="Roest Crollius H."/>
            <person name="Montfort J."/>
            <person name="Robinson-Rechavi M."/>
            <person name="Bouchez O."/>
            <person name="Lampietro C."/>
            <person name="Lopez Roques C."/>
            <person name="Donnadieu C."/>
            <person name="Postlethwait J."/>
            <person name="Bobe J."/>
            <person name="Dillon D."/>
            <person name="Chandos A."/>
            <person name="von Hippel F."/>
            <person name="Guiguen Y."/>
        </authorList>
    </citation>
    <scope>NUCLEOTIDE SEQUENCE</scope>
    <source>
        <strain evidence="1">YG-Jan2019</strain>
    </source>
</reference>
<comment type="caution">
    <text evidence="1">The sequence shown here is derived from an EMBL/GenBank/DDBJ whole genome shotgun (WGS) entry which is preliminary data.</text>
</comment>
<name>A0ACC2HMX6_DALPE</name>
<organism evidence="1 2">
    <name type="scientific">Dallia pectoralis</name>
    <name type="common">Alaska blackfish</name>
    <dbReference type="NCBI Taxonomy" id="75939"/>
    <lineage>
        <taxon>Eukaryota</taxon>
        <taxon>Metazoa</taxon>
        <taxon>Chordata</taxon>
        <taxon>Craniata</taxon>
        <taxon>Vertebrata</taxon>
        <taxon>Euteleostomi</taxon>
        <taxon>Actinopterygii</taxon>
        <taxon>Neopterygii</taxon>
        <taxon>Teleostei</taxon>
        <taxon>Protacanthopterygii</taxon>
        <taxon>Esociformes</taxon>
        <taxon>Umbridae</taxon>
        <taxon>Dallia</taxon>
    </lineage>
</organism>
<keyword evidence="2" id="KW-1185">Reference proteome</keyword>
<dbReference type="EMBL" id="CM055728">
    <property type="protein sequence ID" value="KAJ8017130.1"/>
    <property type="molecule type" value="Genomic_DNA"/>
</dbReference>